<keyword evidence="4" id="KW-0804">Transcription</keyword>
<dbReference type="SUPFAM" id="SSF46785">
    <property type="entry name" value="Winged helix' DNA-binding domain"/>
    <property type="match status" value="1"/>
</dbReference>
<dbReference type="FunFam" id="1.10.10.10:FF:000001">
    <property type="entry name" value="LysR family transcriptional regulator"/>
    <property type="match status" value="1"/>
</dbReference>
<dbReference type="InterPro" id="IPR000847">
    <property type="entry name" value="LysR_HTH_N"/>
</dbReference>
<comment type="caution">
    <text evidence="6">The sequence shown here is derived from an EMBL/GenBank/DDBJ whole genome shotgun (WGS) entry which is preliminary data.</text>
</comment>
<dbReference type="CDD" id="cd08422">
    <property type="entry name" value="PBP2_CrgA_like"/>
    <property type="match status" value="1"/>
</dbReference>
<evidence type="ECO:0000313" key="7">
    <source>
        <dbReference type="Proteomes" id="UP000243168"/>
    </source>
</evidence>
<dbReference type="GO" id="GO:0003700">
    <property type="term" value="F:DNA-binding transcription factor activity"/>
    <property type="evidence" value="ECO:0007669"/>
    <property type="project" value="InterPro"/>
</dbReference>
<protein>
    <recommendedName>
        <fullName evidence="5">HTH lysR-type domain-containing protein</fullName>
    </recommendedName>
</protein>
<evidence type="ECO:0000256" key="2">
    <source>
        <dbReference type="ARBA" id="ARBA00023015"/>
    </source>
</evidence>
<name>A0A1A7Q9A7_9PAST</name>
<evidence type="ECO:0000256" key="3">
    <source>
        <dbReference type="ARBA" id="ARBA00023125"/>
    </source>
</evidence>
<dbReference type="InterPro" id="IPR036388">
    <property type="entry name" value="WH-like_DNA-bd_sf"/>
</dbReference>
<dbReference type="PANTHER" id="PTHR30537">
    <property type="entry name" value="HTH-TYPE TRANSCRIPTIONAL REGULATOR"/>
    <property type="match status" value="1"/>
</dbReference>
<gene>
    <name evidence="6" type="ORF">QV07_04560</name>
</gene>
<evidence type="ECO:0000256" key="4">
    <source>
        <dbReference type="ARBA" id="ARBA00023163"/>
    </source>
</evidence>
<evidence type="ECO:0000256" key="1">
    <source>
        <dbReference type="ARBA" id="ARBA00009437"/>
    </source>
</evidence>
<reference evidence="6 7" key="1">
    <citation type="submission" date="2014-11" db="EMBL/GenBank/DDBJ databases">
        <title>Pan-genome of Gallibacterium spp.</title>
        <authorList>
            <person name="Kudirkiene E."/>
            <person name="Bojesen A.M."/>
        </authorList>
    </citation>
    <scope>NUCLEOTIDE SEQUENCE [LARGE SCALE GENOMIC DNA]</scope>
    <source>
        <strain evidence="6 7">F298</strain>
    </source>
</reference>
<dbReference type="EMBL" id="JTJS01000039">
    <property type="protein sequence ID" value="OBX09995.1"/>
    <property type="molecule type" value="Genomic_DNA"/>
</dbReference>
<proteinExistence type="inferred from homology"/>
<dbReference type="SUPFAM" id="SSF53850">
    <property type="entry name" value="Periplasmic binding protein-like II"/>
    <property type="match status" value="1"/>
</dbReference>
<evidence type="ECO:0000259" key="5">
    <source>
        <dbReference type="PROSITE" id="PS50931"/>
    </source>
</evidence>
<comment type="similarity">
    <text evidence="1">Belongs to the LysR transcriptional regulatory family.</text>
</comment>
<dbReference type="InterPro" id="IPR036390">
    <property type="entry name" value="WH_DNA-bd_sf"/>
</dbReference>
<dbReference type="RefSeq" id="WP_065234339.1">
    <property type="nucleotide sequence ID" value="NZ_JTJS01000039.1"/>
</dbReference>
<dbReference type="Gene3D" id="3.40.190.290">
    <property type="match status" value="1"/>
</dbReference>
<dbReference type="GO" id="GO:0043565">
    <property type="term" value="F:sequence-specific DNA binding"/>
    <property type="evidence" value="ECO:0007669"/>
    <property type="project" value="TreeGrafter"/>
</dbReference>
<dbReference type="PANTHER" id="PTHR30537:SF5">
    <property type="entry name" value="HTH-TYPE TRANSCRIPTIONAL ACTIVATOR TTDR-RELATED"/>
    <property type="match status" value="1"/>
</dbReference>
<keyword evidence="3" id="KW-0238">DNA-binding</keyword>
<dbReference type="Pfam" id="PF00126">
    <property type="entry name" value="HTH_1"/>
    <property type="match status" value="1"/>
</dbReference>
<dbReference type="InterPro" id="IPR005119">
    <property type="entry name" value="LysR_subst-bd"/>
</dbReference>
<evidence type="ECO:0000313" key="6">
    <source>
        <dbReference type="EMBL" id="OBX09995.1"/>
    </source>
</evidence>
<dbReference type="PROSITE" id="PS50931">
    <property type="entry name" value="HTH_LYSR"/>
    <property type="match status" value="1"/>
</dbReference>
<feature type="domain" description="HTH lysR-type" evidence="5">
    <location>
        <begin position="1"/>
        <end position="59"/>
    </location>
</feature>
<dbReference type="GO" id="GO:0006351">
    <property type="term" value="P:DNA-templated transcription"/>
    <property type="evidence" value="ECO:0007669"/>
    <property type="project" value="TreeGrafter"/>
</dbReference>
<dbReference type="Pfam" id="PF03466">
    <property type="entry name" value="LysR_substrate"/>
    <property type="match status" value="1"/>
</dbReference>
<dbReference type="InterPro" id="IPR058163">
    <property type="entry name" value="LysR-type_TF_proteobact-type"/>
</dbReference>
<dbReference type="AlphaFoldDB" id="A0A1A7Q9A7"/>
<sequence>MDKLNALKIFCSVADTLQFRETATRLAISPQVISRVISELEEMLGESLFQRSTRQVQLTDFGRQLLPQARLAVQQTEAVFDQASKQHIKMMSGVVRISVPDMPLVDQIFVNLMGKLRNYPDLQIDWRSSMKKANLVEDRIDIGLRFGCKPIDHSLVVKQVAQIHEIFVAAPTLLAQFGTPTTLETLMQFPLAVQVDINTGRIFDWEIEAKQNFQPTQPRIIADSMSALLQMALAGEAIVCLHRSLCHPYLQTGELVEILPNKKRTVWGAYLYRPQRNITHPRIKLVFELLAESVEAVFSQ</sequence>
<organism evidence="6 7">
    <name type="scientific">Gallibacterium genomosp. 3</name>
    <dbReference type="NCBI Taxonomy" id="505345"/>
    <lineage>
        <taxon>Bacteria</taxon>
        <taxon>Pseudomonadati</taxon>
        <taxon>Pseudomonadota</taxon>
        <taxon>Gammaproteobacteria</taxon>
        <taxon>Pasteurellales</taxon>
        <taxon>Pasteurellaceae</taxon>
        <taxon>Gallibacterium</taxon>
    </lineage>
</organism>
<dbReference type="Gene3D" id="1.10.10.10">
    <property type="entry name" value="Winged helix-like DNA-binding domain superfamily/Winged helix DNA-binding domain"/>
    <property type="match status" value="1"/>
</dbReference>
<dbReference type="Proteomes" id="UP000243168">
    <property type="component" value="Unassembled WGS sequence"/>
</dbReference>
<keyword evidence="2" id="KW-0805">Transcription regulation</keyword>
<accession>A0A1A7Q9A7</accession>